<dbReference type="EMBL" id="CADEAL010002469">
    <property type="protein sequence ID" value="CAB1440549.1"/>
    <property type="molecule type" value="Genomic_DNA"/>
</dbReference>
<gene>
    <name evidence="2" type="ORF">PLEPLA_LOCUS28315</name>
</gene>
<sequence>MWPLLDKAVSPVAEYSIYRFGPFWKVPPVPVPRFSALLPLGLEPIWPATVSLRDLWARGLLSSQPPAGAGLTFESSNQWIRFLRRTIHLKAKGCSRIQHAARADERRPAIIRPLFAYEDASCPFVLLPRSEGDHICSPPGHQELLIFARGHLAESDLHLLAPGAGLEKLARGDNDFKLPFTTKKKGSELQERERAGVCVGAGNRQFGPDCGDVESSAPEDGLPQDPSASSKLGHSDEA</sequence>
<name>A0A9N7UY94_PLEPL</name>
<evidence type="ECO:0000313" key="3">
    <source>
        <dbReference type="Proteomes" id="UP001153269"/>
    </source>
</evidence>
<dbReference type="Proteomes" id="UP001153269">
    <property type="component" value="Unassembled WGS sequence"/>
</dbReference>
<evidence type="ECO:0000256" key="1">
    <source>
        <dbReference type="SAM" id="MobiDB-lite"/>
    </source>
</evidence>
<keyword evidence="3" id="KW-1185">Reference proteome</keyword>
<proteinExistence type="predicted"/>
<organism evidence="2 3">
    <name type="scientific">Pleuronectes platessa</name>
    <name type="common">European plaice</name>
    <dbReference type="NCBI Taxonomy" id="8262"/>
    <lineage>
        <taxon>Eukaryota</taxon>
        <taxon>Metazoa</taxon>
        <taxon>Chordata</taxon>
        <taxon>Craniata</taxon>
        <taxon>Vertebrata</taxon>
        <taxon>Euteleostomi</taxon>
        <taxon>Actinopterygii</taxon>
        <taxon>Neopterygii</taxon>
        <taxon>Teleostei</taxon>
        <taxon>Neoteleostei</taxon>
        <taxon>Acanthomorphata</taxon>
        <taxon>Carangaria</taxon>
        <taxon>Pleuronectiformes</taxon>
        <taxon>Pleuronectoidei</taxon>
        <taxon>Pleuronectidae</taxon>
        <taxon>Pleuronectes</taxon>
    </lineage>
</organism>
<accession>A0A9N7UY94</accession>
<dbReference type="AlphaFoldDB" id="A0A9N7UY94"/>
<evidence type="ECO:0000313" key="2">
    <source>
        <dbReference type="EMBL" id="CAB1440549.1"/>
    </source>
</evidence>
<feature type="region of interest" description="Disordered" evidence="1">
    <location>
        <begin position="200"/>
        <end position="238"/>
    </location>
</feature>
<reference evidence="2" key="1">
    <citation type="submission" date="2020-03" db="EMBL/GenBank/DDBJ databases">
        <authorList>
            <person name="Weist P."/>
        </authorList>
    </citation>
    <scope>NUCLEOTIDE SEQUENCE</scope>
</reference>
<comment type="caution">
    <text evidence="2">The sequence shown here is derived from an EMBL/GenBank/DDBJ whole genome shotgun (WGS) entry which is preliminary data.</text>
</comment>
<protein>
    <submittedName>
        <fullName evidence="2">Uncharacterized protein</fullName>
    </submittedName>
</protein>